<dbReference type="EMBL" id="CM039433">
    <property type="protein sequence ID" value="KAI4328588.1"/>
    <property type="molecule type" value="Genomic_DNA"/>
</dbReference>
<name>A0ACB9MWK3_BAUVA</name>
<evidence type="ECO:0000313" key="1">
    <source>
        <dbReference type="EMBL" id="KAI4328588.1"/>
    </source>
</evidence>
<organism evidence="1 2">
    <name type="scientific">Bauhinia variegata</name>
    <name type="common">Purple orchid tree</name>
    <name type="synonym">Phanera variegata</name>
    <dbReference type="NCBI Taxonomy" id="167791"/>
    <lineage>
        <taxon>Eukaryota</taxon>
        <taxon>Viridiplantae</taxon>
        <taxon>Streptophyta</taxon>
        <taxon>Embryophyta</taxon>
        <taxon>Tracheophyta</taxon>
        <taxon>Spermatophyta</taxon>
        <taxon>Magnoliopsida</taxon>
        <taxon>eudicotyledons</taxon>
        <taxon>Gunneridae</taxon>
        <taxon>Pentapetalae</taxon>
        <taxon>rosids</taxon>
        <taxon>fabids</taxon>
        <taxon>Fabales</taxon>
        <taxon>Fabaceae</taxon>
        <taxon>Cercidoideae</taxon>
        <taxon>Cercideae</taxon>
        <taxon>Bauhiniinae</taxon>
        <taxon>Bauhinia</taxon>
    </lineage>
</organism>
<reference evidence="1 2" key="1">
    <citation type="journal article" date="2022" name="DNA Res.">
        <title>Chromosomal-level genome assembly of the orchid tree Bauhinia variegata (Leguminosae; Cercidoideae) supports the allotetraploid origin hypothesis of Bauhinia.</title>
        <authorList>
            <person name="Zhong Y."/>
            <person name="Chen Y."/>
            <person name="Zheng D."/>
            <person name="Pang J."/>
            <person name="Liu Y."/>
            <person name="Luo S."/>
            <person name="Meng S."/>
            <person name="Qian L."/>
            <person name="Wei D."/>
            <person name="Dai S."/>
            <person name="Zhou R."/>
        </authorList>
    </citation>
    <scope>NUCLEOTIDE SEQUENCE [LARGE SCALE GENOMIC DNA]</scope>
    <source>
        <strain evidence="1">BV-YZ2020</strain>
    </source>
</reference>
<protein>
    <submittedName>
        <fullName evidence="1">Uncharacterized protein</fullName>
    </submittedName>
</protein>
<gene>
    <name evidence="1" type="ORF">L6164_020928</name>
</gene>
<comment type="caution">
    <text evidence="1">The sequence shown here is derived from an EMBL/GenBank/DDBJ whole genome shotgun (WGS) entry which is preliminary data.</text>
</comment>
<evidence type="ECO:0000313" key="2">
    <source>
        <dbReference type="Proteomes" id="UP000828941"/>
    </source>
</evidence>
<proteinExistence type="predicted"/>
<keyword evidence="2" id="KW-1185">Reference proteome</keyword>
<dbReference type="Proteomes" id="UP000828941">
    <property type="component" value="Chromosome 8"/>
</dbReference>
<accession>A0ACB9MWK3</accession>
<sequence length="127" mass="15119">MYSGYEYPRESSLRHKFKSSIFCFSATIHDYHQPQQQPQPICYKKSGQESPESYRFRCRRFVSRMCHKHHRRIQSAEFSYDPSSYALNFEDESRVEEFPFRDFASRLPPSPSNPPVRPIIGFSPNMQ</sequence>